<protein>
    <submittedName>
        <fullName evidence="1">Uncharacterized protein</fullName>
    </submittedName>
</protein>
<sequence length="87" mass="9981">MKLWNLHVMKHGFIADNQMTQACMLFVENYGSIVVEKNLCRNFLLHLVSMHDFGLVSTLTIDRAMARLRQLKPAQNSNNVEPAKEHA</sequence>
<gene>
    <name evidence="1" type="ORF">PGIGA_G00049160</name>
</gene>
<proteinExistence type="predicted"/>
<accession>A0ACC5X220</accession>
<evidence type="ECO:0000313" key="1">
    <source>
        <dbReference type="EMBL" id="MCI4385316.1"/>
    </source>
</evidence>
<dbReference type="EMBL" id="CM040466">
    <property type="protein sequence ID" value="MCI4385316.1"/>
    <property type="molecule type" value="Genomic_DNA"/>
</dbReference>
<comment type="caution">
    <text evidence="1">The sequence shown here is derived from an EMBL/GenBank/DDBJ whole genome shotgun (WGS) entry which is preliminary data.</text>
</comment>
<evidence type="ECO:0000313" key="2">
    <source>
        <dbReference type="Proteomes" id="UP000829447"/>
    </source>
</evidence>
<keyword evidence="2" id="KW-1185">Reference proteome</keyword>
<name>A0ACC5X220_PANGG</name>
<dbReference type="Proteomes" id="UP000829447">
    <property type="component" value="Linkage Group LG13"/>
</dbReference>
<organism evidence="1 2">
    <name type="scientific">Pangasianodon gigas</name>
    <name type="common">Mekong giant catfish</name>
    <name type="synonym">Pangasius gigas</name>
    <dbReference type="NCBI Taxonomy" id="30993"/>
    <lineage>
        <taxon>Eukaryota</taxon>
        <taxon>Metazoa</taxon>
        <taxon>Chordata</taxon>
        <taxon>Craniata</taxon>
        <taxon>Vertebrata</taxon>
        <taxon>Euteleostomi</taxon>
        <taxon>Actinopterygii</taxon>
        <taxon>Neopterygii</taxon>
        <taxon>Teleostei</taxon>
        <taxon>Ostariophysi</taxon>
        <taxon>Siluriformes</taxon>
        <taxon>Pangasiidae</taxon>
        <taxon>Pangasianodon</taxon>
    </lineage>
</organism>
<reference evidence="1 2" key="1">
    <citation type="journal article" date="2022" name="bioRxiv">
        <title>An ancient truncated duplication of the anti-Mullerian hormone receptor type 2 gene is a potential conserved master sex determinant in the Pangasiidae catfish family.</title>
        <authorList>
            <person name="Wen M."/>
            <person name="Pan Q."/>
            <person name="Jouanno E."/>
            <person name="Montfort J."/>
            <person name="Zahm M."/>
            <person name="Cabau C."/>
            <person name="Klopp C."/>
            <person name="Iampietro C."/>
            <person name="Roques C."/>
            <person name="Bouchez O."/>
            <person name="Castinel A."/>
            <person name="Donnadieu C."/>
            <person name="Parrinello H."/>
            <person name="Poncet C."/>
            <person name="Belmonte E."/>
            <person name="Gautier V."/>
            <person name="Avarre J.-C."/>
            <person name="Dugue R."/>
            <person name="Gustiano R."/>
            <person name="Ha T.T.T."/>
            <person name="Campet M."/>
            <person name="Sriphairoj K."/>
            <person name="Ribolli J."/>
            <person name="de Almeida F.L."/>
            <person name="Desvignes T."/>
            <person name="Postlethwait J.H."/>
            <person name="Bucao C.F."/>
            <person name="Robinson-Rechavi M."/>
            <person name="Bobe J."/>
            <person name="Herpin A."/>
            <person name="Guiguen Y."/>
        </authorList>
    </citation>
    <scope>NUCLEOTIDE SEQUENCE [LARGE SCALE GENOMIC DNA]</scope>
    <source>
        <strain evidence="1">YG-Dec2019</strain>
    </source>
</reference>